<dbReference type="InterPro" id="IPR050559">
    <property type="entry name" value="P-Pant_transferase_sf"/>
</dbReference>
<dbReference type="Pfam" id="PF01648">
    <property type="entry name" value="ACPS"/>
    <property type="match status" value="1"/>
</dbReference>
<organism evidence="4 5">
    <name type="scientific">Azospirillum rugosum</name>
    <dbReference type="NCBI Taxonomy" id="416170"/>
    <lineage>
        <taxon>Bacteria</taxon>
        <taxon>Pseudomonadati</taxon>
        <taxon>Pseudomonadota</taxon>
        <taxon>Alphaproteobacteria</taxon>
        <taxon>Rhodospirillales</taxon>
        <taxon>Azospirillaceae</taxon>
        <taxon>Azospirillum</taxon>
    </lineage>
</organism>
<dbReference type="InterPro" id="IPR037143">
    <property type="entry name" value="4-PPantetheinyl_Trfase_dom_sf"/>
</dbReference>
<gene>
    <name evidence="4" type="ORF">J2851_006167</name>
</gene>
<reference evidence="4 5" key="1">
    <citation type="submission" date="2021-03" db="EMBL/GenBank/DDBJ databases">
        <title>Genomic Encyclopedia of Type Strains, Phase III (KMG-III): the genomes of soil and plant-associated and newly described type strains.</title>
        <authorList>
            <person name="Whitman W."/>
        </authorList>
    </citation>
    <scope>NUCLEOTIDE SEQUENCE [LARGE SCALE GENOMIC DNA]</scope>
    <source>
        <strain evidence="4 5">IMMIB AFH-6</strain>
    </source>
</reference>
<dbReference type="Gene3D" id="3.90.470.20">
    <property type="entry name" value="4'-phosphopantetheinyl transferase domain"/>
    <property type="match status" value="1"/>
</dbReference>
<comment type="similarity">
    <text evidence="1">Belongs to the P-Pant transferase superfamily. Gsp/Sfp/HetI/AcpT family.</text>
</comment>
<sequence length="241" mass="25973">MVTGGAIEVWYADLGALSGRLEAFRALLSPDEAERAARFRTEPLRERCVLRRGLLRHLLGRATGRNPASLSFAYGPQGKPFLADGPAFNLADCKDDVLVAIAPPGATPTLPLGVDVERLRTVPDADGIAERFFAPAEHAAFRAVPEPLRPRAFLNGWTRKEAVIKATGAGLSMPLDRFAVELTPGRPSRLLWIDPSLGEGEAEDWALFDLQPATDRVAALAVRAGGWRPLLRPVAEALSPA</sequence>
<evidence type="ECO:0000256" key="2">
    <source>
        <dbReference type="ARBA" id="ARBA00022679"/>
    </source>
</evidence>
<dbReference type="EC" id="2.7.8.-" evidence="4"/>
<keyword evidence="2 4" id="KW-0808">Transferase</keyword>
<keyword evidence="5" id="KW-1185">Reference proteome</keyword>
<dbReference type="PANTHER" id="PTHR12215">
    <property type="entry name" value="PHOSPHOPANTETHEINE TRANSFERASE"/>
    <property type="match status" value="1"/>
</dbReference>
<comment type="caution">
    <text evidence="4">The sequence shown here is derived from an EMBL/GenBank/DDBJ whole genome shotgun (WGS) entry which is preliminary data.</text>
</comment>
<accession>A0ABS4SUW6</accession>
<dbReference type="PANTHER" id="PTHR12215:SF10">
    <property type="entry name" value="L-AMINOADIPATE-SEMIALDEHYDE DEHYDROGENASE-PHOSPHOPANTETHEINYL TRANSFERASE"/>
    <property type="match status" value="1"/>
</dbReference>
<dbReference type="Proteomes" id="UP000781958">
    <property type="component" value="Unassembled WGS sequence"/>
</dbReference>
<dbReference type="EMBL" id="JAGINP010000030">
    <property type="protein sequence ID" value="MBP2296351.1"/>
    <property type="molecule type" value="Genomic_DNA"/>
</dbReference>
<evidence type="ECO:0000259" key="3">
    <source>
        <dbReference type="Pfam" id="PF01648"/>
    </source>
</evidence>
<evidence type="ECO:0000313" key="5">
    <source>
        <dbReference type="Proteomes" id="UP000781958"/>
    </source>
</evidence>
<dbReference type="GO" id="GO:0016740">
    <property type="term" value="F:transferase activity"/>
    <property type="evidence" value="ECO:0007669"/>
    <property type="project" value="UniProtKB-KW"/>
</dbReference>
<dbReference type="SUPFAM" id="SSF56214">
    <property type="entry name" value="4'-phosphopantetheinyl transferase"/>
    <property type="match status" value="2"/>
</dbReference>
<proteinExistence type="inferred from homology"/>
<dbReference type="RefSeq" id="WP_209771401.1">
    <property type="nucleotide sequence ID" value="NZ_JAGINP010000030.1"/>
</dbReference>
<dbReference type="InterPro" id="IPR008278">
    <property type="entry name" value="4-PPantetheinyl_Trfase_dom"/>
</dbReference>
<name>A0ABS4SUW6_9PROT</name>
<evidence type="ECO:0000256" key="1">
    <source>
        <dbReference type="ARBA" id="ARBA00010990"/>
    </source>
</evidence>
<feature type="domain" description="4'-phosphopantetheinyl transferase" evidence="3">
    <location>
        <begin position="111"/>
        <end position="198"/>
    </location>
</feature>
<protein>
    <submittedName>
        <fullName evidence="4">4'-phosphopantetheinyl transferase</fullName>
        <ecNumber evidence="4">2.7.8.-</ecNumber>
    </submittedName>
</protein>
<evidence type="ECO:0000313" key="4">
    <source>
        <dbReference type="EMBL" id="MBP2296351.1"/>
    </source>
</evidence>